<dbReference type="Gene3D" id="3.30.70.1060">
    <property type="entry name" value="Dimeric alpha+beta barrel"/>
    <property type="match status" value="1"/>
</dbReference>
<protein>
    <recommendedName>
        <fullName evidence="3">YCII-related domain-containing protein</fullName>
    </recommendedName>
</protein>
<dbReference type="Proteomes" id="UP000481252">
    <property type="component" value="Unassembled WGS sequence"/>
</dbReference>
<reference evidence="1 2" key="1">
    <citation type="submission" date="2020-02" db="EMBL/GenBank/DDBJ databases">
        <title>Genome sequence of the type strain CGMCC 1.15528 of Mesorhizobium zhangyense.</title>
        <authorList>
            <person name="Gao J."/>
            <person name="Sun J."/>
        </authorList>
    </citation>
    <scope>NUCLEOTIDE SEQUENCE [LARGE SCALE GENOMIC DNA]</scope>
    <source>
        <strain evidence="1 2">CGMCC 1.15528</strain>
    </source>
</reference>
<comment type="caution">
    <text evidence="1">The sequence shown here is derived from an EMBL/GenBank/DDBJ whole genome shotgun (WGS) entry which is preliminary data.</text>
</comment>
<dbReference type="EMBL" id="JAAKZG010000005">
    <property type="protein sequence ID" value="NGN42080.1"/>
    <property type="molecule type" value="Genomic_DNA"/>
</dbReference>
<accession>A0A7C9R7I4</accession>
<name>A0A7C9R7I4_9HYPH</name>
<dbReference type="AlphaFoldDB" id="A0A7C9R7I4"/>
<gene>
    <name evidence="1" type="ORF">G6N74_13500</name>
</gene>
<evidence type="ECO:0000313" key="1">
    <source>
        <dbReference type="EMBL" id="NGN42080.1"/>
    </source>
</evidence>
<keyword evidence="2" id="KW-1185">Reference proteome</keyword>
<proteinExistence type="predicted"/>
<dbReference type="SUPFAM" id="SSF54909">
    <property type="entry name" value="Dimeric alpha+beta barrel"/>
    <property type="match status" value="1"/>
</dbReference>
<evidence type="ECO:0000313" key="2">
    <source>
        <dbReference type="Proteomes" id="UP000481252"/>
    </source>
</evidence>
<dbReference type="RefSeq" id="WP_091908933.1">
    <property type="nucleotide sequence ID" value="NZ_JAAKZG010000005.1"/>
</dbReference>
<organism evidence="1 2">
    <name type="scientific">Mesorhizobium zhangyense</name>
    <dbReference type="NCBI Taxonomy" id="1776730"/>
    <lineage>
        <taxon>Bacteria</taxon>
        <taxon>Pseudomonadati</taxon>
        <taxon>Pseudomonadota</taxon>
        <taxon>Alphaproteobacteria</taxon>
        <taxon>Hyphomicrobiales</taxon>
        <taxon>Phyllobacteriaceae</taxon>
        <taxon>Mesorhizobium</taxon>
    </lineage>
</organism>
<dbReference type="InterPro" id="IPR011008">
    <property type="entry name" value="Dimeric_a/b-barrel"/>
</dbReference>
<sequence>MAKFLYVYHGSGKMPETEAEKKEVMDAWTGWFGSLGAAVVDGGNPVGMSKTVLPGGKVENNGGSNPTGGYSIIEAKDIDDAASKAKGCPILSAPNCSIEIAPIIEMSM</sequence>
<evidence type="ECO:0008006" key="3">
    <source>
        <dbReference type="Google" id="ProtNLM"/>
    </source>
</evidence>